<proteinExistence type="predicted"/>
<keyword evidence="2" id="KW-1185">Reference proteome</keyword>
<comment type="caution">
    <text evidence="1">The sequence shown here is derived from an EMBL/GenBank/DDBJ whole genome shotgun (WGS) entry which is preliminary data.</text>
</comment>
<reference evidence="2" key="1">
    <citation type="journal article" date="2019" name="Plant Biotechnol. J.">
        <title>Genome sequencing of the Australian wild diploid species Gossypium australe highlights disease resistance and delayed gland morphogenesis.</title>
        <authorList>
            <person name="Cai Y."/>
            <person name="Cai X."/>
            <person name="Wang Q."/>
            <person name="Wang P."/>
            <person name="Zhang Y."/>
            <person name="Cai C."/>
            <person name="Xu Y."/>
            <person name="Wang K."/>
            <person name="Zhou Z."/>
            <person name="Wang C."/>
            <person name="Geng S."/>
            <person name="Li B."/>
            <person name="Dong Q."/>
            <person name="Hou Y."/>
            <person name="Wang H."/>
            <person name="Ai P."/>
            <person name="Liu Z."/>
            <person name="Yi F."/>
            <person name="Sun M."/>
            <person name="An G."/>
            <person name="Cheng J."/>
            <person name="Zhang Y."/>
            <person name="Shi Q."/>
            <person name="Xie Y."/>
            <person name="Shi X."/>
            <person name="Chang Y."/>
            <person name="Huang F."/>
            <person name="Chen Y."/>
            <person name="Hong S."/>
            <person name="Mi L."/>
            <person name="Sun Q."/>
            <person name="Zhang L."/>
            <person name="Zhou B."/>
            <person name="Peng R."/>
            <person name="Zhang X."/>
            <person name="Liu F."/>
        </authorList>
    </citation>
    <scope>NUCLEOTIDE SEQUENCE [LARGE SCALE GENOMIC DNA]</scope>
    <source>
        <strain evidence="2">cv. PA1801</strain>
    </source>
</reference>
<organism evidence="1 2">
    <name type="scientific">Gossypium australe</name>
    <dbReference type="NCBI Taxonomy" id="47621"/>
    <lineage>
        <taxon>Eukaryota</taxon>
        <taxon>Viridiplantae</taxon>
        <taxon>Streptophyta</taxon>
        <taxon>Embryophyta</taxon>
        <taxon>Tracheophyta</taxon>
        <taxon>Spermatophyta</taxon>
        <taxon>Magnoliopsida</taxon>
        <taxon>eudicotyledons</taxon>
        <taxon>Gunneridae</taxon>
        <taxon>Pentapetalae</taxon>
        <taxon>rosids</taxon>
        <taxon>malvids</taxon>
        <taxon>Malvales</taxon>
        <taxon>Malvaceae</taxon>
        <taxon>Malvoideae</taxon>
        <taxon>Gossypium</taxon>
    </lineage>
</organism>
<evidence type="ECO:0000313" key="2">
    <source>
        <dbReference type="Proteomes" id="UP000325315"/>
    </source>
</evidence>
<sequence length="243" mass="27558">MMSLMPLFEMEPETLFHPLFYKILLAVSGSFVLNNLLMVLLTDYHDTFSPVVKPTTIHLVLSLIGNKGWQLQHLDVNNSFFNMSTWPSLWGLLVETTQHMTHRLGTLNFANSSLRLGSQTLMQTLLYSYSTQMALLSQELTLMLFNATLISWRNIFQSRILVPCPIFLPGLLLTQKHYITNLLAQTKMFGAHPVATPPVADGNIIFHSGTTLTDYKEYRTIVGSLQYLCLTQPDITYVVNKLS</sequence>
<protein>
    <submittedName>
        <fullName evidence="1">Retrovirus-related Pol polyprotein from transposon TNT 1-94</fullName>
    </submittedName>
</protein>
<name>A0A5B6VMJ3_9ROSI</name>
<accession>A0A5B6VMJ3</accession>
<gene>
    <name evidence="1" type="ORF">EPI10_015998</name>
</gene>
<dbReference type="Proteomes" id="UP000325315">
    <property type="component" value="Unassembled WGS sequence"/>
</dbReference>
<dbReference type="AlphaFoldDB" id="A0A5B6VMJ3"/>
<evidence type="ECO:0000313" key="1">
    <source>
        <dbReference type="EMBL" id="KAA3470276.1"/>
    </source>
</evidence>
<dbReference type="EMBL" id="SMMG02000006">
    <property type="protein sequence ID" value="KAA3470276.1"/>
    <property type="molecule type" value="Genomic_DNA"/>
</dbReference>